<gene>
    <name evidence="6" type="ORF">RB653_010164</name>
</gene>
<organism evidence="6 7">
    <name type="scientific">Dictyostelium firmibasis</name>
    <dbReference type="NCBI Taxonomy" id="79012"/>
    <lineage>
        <taxon>Eukaryota</taxon>
        <taxon>Amoebozoa</taxon>
        <taxon>Evosea</taxon>
        <taxon>Eumycetozoa</taxon>
        <taxon>Dictyostelia</taxon>
        <taxon>Dictyosteliales</taxon>
        <taxon>Dictyosteliaceae</taxon>
        <taxon>Dictyostelium</taxon>
    </lineage>
</organism>
<dbReference type="InterPro" id="IPR015915">
    <property type="entry name" value="Kelch-typ_b-propeller"/>
</dbReference>
<feature type="region of interest" description="Disordered" evidence="4">
    <location>
        <begin position="603"/>
        <end position="623"/>
    </location>
</feature>
<dbReference type="Gene3D" id="2.120.10.80">
    <property type="entry name" value="Kelch-type beta propeller"/>
    <property type="match status" value="2"/>
</dbReference>
<feature type="region of interest" description="Disordered" evidence="4">
    <location>
        <begin position="637"/>
        <end position="664"/>
    </location>
</feature>
<feature type="compositionally biased region" description="Low complexity" evidence="4">
    <location>
        <begin position="553"/>
        <end position="570"/>
    </location>
</feature>
<feature type="compositionally biased region" description="Low complexity" evidence="4">
    <location>
        <begin position="1035"/>
        <end position="1065"/>
    </location>
</feature>
<evidence type="ECO:0000259" key="5">
    <source>
        <dbReference type="PROSITE" id="PS50238"/>
    </source>
</evidence>
<evidence type="ECO:0000256" key="3">
    <source>
        <dbReference type="SAM" id="Coils"/>
    </source>
</evidence>
<reference evidence="6 7" key="1">
    <citation type="submission" date="2023-11" db="EMBL/GenBank/DDBJ databases">
        <title>Dfirmibasis_genome.</title>
        <authorList>
            <person name="Edelbroek B."/>
            <person name="Kjellin J."/>
            <person name="Jerlstrom-Hultqvist J."/>
            <person name="Soderbom F."/>
        </authorList>
    </citation>
    <scope>NUCLEOTIDE SEQUENCE [LARGE SCALE GENOMIC DNA]</scope>
    <source>
        <strain evidence="6 7">TNS-C-14</strain>
    </source>
</reference>
<feature type="compositionally biased region" description="Polar residues" evidence="4">
    <location>
        <begin position="212"/>
        <end position="239"/>
    </location>
</feature>
<keyword evidence="7" id="KW-1185">Reference proteome</keyword>
<keyword evidence="1" id="KW-0880">Kelch repeat</keyword>
<feature type="domain" description="Rho-GAP" evidence="5">
    <location>
        <begin position="1218"/>
        <end position="1396"/>
    </location>
</feature>
<feature type="region of interest" description="Disordered" evidence="4">
    <location>
        <begin position="840"/>
        <end position="885"/>
    </location>
</feature>
<dbReference type="PANTHER" id="PTHR46093:SF18">
    <property type="entry name" value="FIBRONECTIN TYPE-III DOMAIN-CONTAINING PROTEIN"/>
    <property type="match status" value="1"/>
</dbReference>
<dbReference type="Pfam" id="PF24681">
    <property type="entry name" value="Kelch_KLHDC2_KLHL20_DRC7"/>
    <property type="match status" value="2"/>
</dbReference>
<dbReference type="GO" id="GO:0007165">
    <property type="term" value="P:signal transduction"/>
    <property type="evidence" value="ECO:0007669"/>
    <property type="project" value="InterPro"/>
</dbReference>
<feature type="compositionally biased region" description="Basic and acidic residues" evidence="4">
    <location>
        <begin position="1140"/>
        <end position="1179"/>
    </location>
</feature>
<feature type="compositionally biased region" description="Low complexity" evidence="4">
    <location>
        <begin position="1005"/>
        <end position="1022"/>
    </location>
</feature>
<dbReference type="EMBL" id="JAVFKY010000006">
    <property type="protein sequence ID" value="KAK5574910.1"/>
    <property type="molecule type" value="Genomic_DNA"/>
</dbReference>
<keyword evidence="3" id="KW-0175">Coiled coil</keyword>
<feature type="region of interest" description="Disordered" evidence="4">
    <location>
        <begin position="952"/>
        <end position="983"/>
    </location>
</feature>
<dbReference type="PROSITE" id="PS50238">
    <property type="entry name" value="RHOGAP"/>
    <property type="match status" value="1"/>
</dbReference>
<protein>
    <recommendedName>
        <fullName evidence="5">Rho-GAP domain-containing protein</fullName>
    </recommendedName>
</protein>
<dbReference type="InterPro" id="IPR000198">
    <property type="entry name" value="RhoGAP_dom"/>
</dbReference>
<evidence type="ECO:0000313" key="7">
    <source>
        <dbReference type="Proteomes" id="UP001344447"/>
    </source>
</evidence>
<dbReference type="PANTHER" id="PTHR46093">
    <property type="entry name" value="ACYL-COA-BINDING DOMAIN-CONTAINING PROTEIN 5"/>
    <property type="match status" value="1"/>
</dbReference>
<feature type="compositionally biased region" description="Low complexity" evidence="4">
    <location>
        <begin position="195"/>
        <end position="211"/>
    </location>
</feature>
<evidence type="ECO:0000256" key="1">
    <source>
        <dbReference type="ARBA" id="ARBA00022441"/>
    </source>
</evidence>
<name>A0AAN7YVC1_9MYCE</name>
<comment type="caution">
    <text evidence="6">The sequence shown here is derived from an EMBL/GenBank/DDBJ whole genome shotgun (WGS) entry which is preliminary data.</text>
</comment>
<dbReference type="SUPFAM" id="SSF48350">
    <property type="entry name" value="GTPase activation domain, GAP"/>
    <property type="match status" value="1"/>
</dbReference>
<evidence type="ECO:0000256" key="4">
    <source>
        <dbReference type="SAM" id="MobiDB-lite"/>
    </source>
</evidence>
<feature type="region of interest" description="Disordered" evidence="4">
    <location>
        <begin position="1410"/>
        <end position="1466"/>
    </location>
</feature>
<feature type="compositionally biased region" description="Polar residues" evidence="4">
    <location>
        <begin position="161"/>
        <end position="173"/>
    </location>
</feature>
<feature type="compositionally biased region" description="Polar residues" evidence="4">
    <location>
        <begin position="865"/>
        <end position="885"/>
    </location>
</feature>
<sequence>MSWSSIKLSRLPDATLSVWGHTATLSGEKDIVVFGGFDFCLEKPTNTTYILHTSQTNGLTKPSVSGTLPPPIYGHSSTQVGRKMFVFGGNLQENVQVNDMYQFNTSNYSWSKPRPMGEPPMPRYGHSASLIYDNYILIFGGNNTKSSKPLNDIHIFNTERNSWTKPSSNSSTGEIIFNPHDISPRSSTTTPTHQSVNGSSGSGSGSSRVRSATISSHNNSPIVMPLSSNGGNPTNINGSPITTPPTLQQLHLSQLMSTGGGIGGNGNSDSPPLTPSMIALETSMLNGFKSPLSLSQRLLRSGFRSSPPSPRYFHSCSVINGKAFIFGGYNGTSLLNDLYVLNIESMEWICPPTKGDLPTPRAGHTSIAIGTRLFIFGGAIEGDPSSSNAHCDNDLYMFEPELNYWTLLKTSGTLPSPRTGHVCLPISSKILIIGGSDAILNNKLKLSNTYHSLETLKLDFSHHNHNHNRSGSVSGIYPITSSNSTSSNSIITNYLPHLKPRSSGGSITNTPTTTLLHSKDNSTSPSPLTPRSIAKNSPKSSIFFGKETIDSDNNNSNNNNSNNNNNNNNLLNSLQEASKFELSPGTPKSIRGVDTHSSVSLTQSFDRNNINGSNNGASPNDRGEFLRHYTTQSILLNKNGNGGSGSNLSISSNNGSGGGSGSNNSISSNDGLVLQCSTPLCIKKYNALKDSYLDLKQKYQEEREKRLELEKELEHFRISSPISSSSSLIDTLSPNNINNNNNSSNNNTTTTTSTIPLSTSNNSNNNNSTLPIQDQVTTSKQILEIYEDIYNLWGYYEKRVKWKETIEKEANQQLEVIKLKIDQFTCMVGLENHFNLNDDTKSSCSESVNSDLQNISQQQQQQQQHLQTDDNISETNSQISEPTLIQETLILTPRRSRENSVHHSRSVSNPIPLLSQIVKQHKSSGDNSSLTVPQQLHSSHNNLIQLATTSSTLNSPASNLPTPQKQQDQFLQPNNGKNEQTKSTQKIFKLLISKKNRASGHFKLSASNESSNSEETTPTFSNHPNLTNDEEDDSNVGSNSISNINTSNSTTSLSSSVSSTSLQTQEEFEANERSKQKKRLGKALKQMINKDRQLKETAAALAGSNNNGSLNSNGQIGNLVGNSNNNVGNSVNNLGGLVLTEKEKEKQEKEREKLERIEREKQEKEREKQEKEREKQEKIEREKLEKAEKERLEREKAEKEKLEKKHKKIKGLFGAKNSNKESLPFRRDVIEKVINHLREHSLDTEGIFRLSGNMESVRGIVKSFAHGEPNLNFEVHNISNALKHYLRSLDPPLIPYEFFLMLLDARKNEDAETIRNIFWKIPSDNRVVLTLLVDLMVKISENSNVNKMNSKNLSIVFGPTILKPRTPTLDRMALMTETQLQCGIIQTFIEDFHYIFSEFPTSGPKSFLGDDDYDSSSFGSNNTPSSHSPHSSSPTLHSDGSNPTTKTTTTTPITTPTTTTITNSTPNIIPINNCDSALCTPTTLSTTSAIIQSNSNNTEINRNS</sequence>
<dbReference type="Gene3D" id="1.10.555.10">
    <property type="entry name" value="Rho GTPase activation protein"/>
    <property type="match status" value="1"/>
</dbReference>
<dbReference type="Pfam" id="PF00620">
    <property type="entry name" value="RhoGAP"/>
    <property type="match status" value="1"/>
</dbReference>
<feature type="region of interest" description="Disordered" evidence="4">
    <location>
        <begin position="724"/>
        <end position="771"/>
    </location>
</feature>
<feature type="region of interest" description="Disordered" evidence="4">
    <location>
        <begin position="497"/>
        <end position="570"/>
    </location>
</feature>
<dbReference type="Proteomes" id="UP001344447">
    <property type="component" value="Unassembled WGS sequence"/>
</dbReference>
<dbReference type="SUPFAM" id="SSF117281">
    <property type="entry name" value="Kelch motif"/>
    <property type="match status" value="2"/>
</dbReference>
<feature type="region of interest" description="Disordered" evidence="4">
    <location>
        <begin position="161"/>
        <end position="239"/>
    </location>
</feature>
<dbReference type="CDD" id="cd00159">
    <property type="entry name" value="RhoGAP"/>
    <property type="match status" value="1"/>
</dbReference>
<keyword evidence="2" id="KW-0677">Repeat</keyword>
<proteinExistence type="predicted"/>
<accession>A0AAN7YVC1</accession>
<dbReference type="SMART" id="SM00324">
    <property type="entry name" value="RhoGAP"/>
    <property type="match status" value="1"/>
</dbReference>
<evidence type="ECO:0000313" key="6">
    <source>
        <dbReference type="EMBL" id="KAK5574910.1"/>
    </source>
</evidence>
<feature type="compositionally biased region" description="Low complexity" evidence="4">
    <location>
        <begin position="1415"/>
        <end position="1466"/>
    </location>
</feature>
<feature type="compositionally biased region" description="Polar residues" evidence="4">
    <location>
        <begin position="842"/>
        <end position="856"/>
    </location>
</feature>
<dbReference type="InterPro" id="IPR008936">
    <property type="entry name" value="Rho_GTPase_activation_prot"/>
</dbReference>
<feature type="compositionally biased region" description="Polar residues" evidence="4">
    <location>
        <begin position="603"/>
        <end position="618"/>
    </location>
</feature>
<feature type="region of interest" description="Disordered" evidence="4">
    <location>
        <begin position="1138"/>
        <end position="1179"/>
    </location>
</feature>
<feature type="compositionally biased region" description="Polar residues" evidence="4">
    <location>
        <begin position="503"/>
        <end position="526"/>
    </location>
</feature>
<feature type="region of interest" description="Disordered" evidence="4">
    <location>
        <begin position="1003"/>
        <end position="1082"/>
    </location>
</feature>
<feature type="compositionally biased region" description="Polar residues" evidence="4">
    <location>
        <begin position="184"/>
        <end position="194"/>
    </location>
</feature>
<evidence type="ECO:0000256" key="2">
    <source>
        <dbReference type="ARBA" id="ARBA00022737"/>
    </source>
</evidence>
<feature type="coiled-coil region" evidence="3">
    <location>
        <begin position="682"/>
        <end position="719"/>
    </location>
</feature>